<feature type="region of interest" description="Disordered" evidence="1">
    <location>
        <begin position="1"/>
        <end position="40"/>
    </location>
</feature>
<proteinExistence type="predicted"/>
<keyword evidence="3" id="KW-1185">Reference proteome</keyword>
<dbReference type="EMBL" id="AYKW01000018">
    <property type="protein sequence ID" value="PIL29818.1"/>
    <property type="molecule type" value="Genomic_DNA"/>
</dbReference>
<feature type="region of interest" description="Disordered" evidence="1">
    <location>
        <begin position="57"/>
        <end position="98"/>
    </location>
</feature>
<dbReference type="Proteomes" id="UP000230002">
    <property type="component" value="Unassembled WGS sequence"/>
</dbReference>
<evidence type="ECO:0000313" key="3">
    <source>
        <dbReference type="Proteomes" id="UP000230002"/>
    </source>
</evidence>
<evidence type="ECO:0000256" key="1">
    <source>
        <dbReference type="SAM" id="MobiDB-lite"/>
    </source>
</evidence>
<accession>A0A2G8S8G1</accession>
<gene>
    <name evidence="2" type="ORF">GSI_08025</name>
</gene>
<feature type="compositionally biased region" description="Basic residues" evidence="1">
    <location>
        <begin position="243"/>
        <end position="252"/>
    </location>
</feature>
<organism evidence="2 3">
    <name type="scientific">Ganoderma sinense ZZ0214-1</name>
    <dbReference type="NCBI Taxonomy" id="1077348"/>
    <lineage>
        <taxon>Eukaryota</taxon>
        <taxon>Fungi</taxon>
        <taxon>Dikarya</taxon>
        <taxon>Basidiomycota</taxon>
        <taxon>Agaricomycotina</taxon>
        <taxon>Agaricomycetes</taxon>
        <taxon>Polyporales</taxon>
        <taxon>Polyporaceae</taxon>
        <taxon>Ganoderma</taxon>
    </lineage>
</organism>
<reference evidence="2 3" key="1">
    <citation type="journal article" date="2015" name="Sci. Rep.">
        <title>Chromosome-level genome map provides insights into diverse defense mechanisms in the medicinal fungus Ganoderma sinense.</title>
        <authorList>
            <person name="Zhu Y."/>
            <person name="Xu J."/>
            <person name="Sun C."/>
            <person name="Zhou S."/>
            <person name="Xu H."/>
            <person name="Nelson D.R."/>
            <person name="Qian J."/>
            <person name="Song J."/>
            <person name="Luo H."/>
            <person name="Xiang L."/>
            <person name="Li Y."/>
            <person name="Xu Z."/>
            <person name="Ji A."/>
            <person name="Wang L."/>
            <person name="Lu S."/>
            <person name="Hayward A."/>
            <person name="Sun W."/>
            <person name="Li X."/>
            <person name="Schwartz D.C."/>
            <person name="Wang Y."/>
            <person name="Chen S."/>
        </authorList>
    </citation>
    <scope>NUCLEOTIDE SEQUENCE [LARGE SCALE GENOMIC DNA]</scope>
    <source>
        <strain evidence="2 3">ZZ0214-1</strain>
    </source>
</reference>
<evidence type="ECO:0000313" key="2">
    <source>
        <dbReference type="EMBL" id="PIL29818.1"/>
    </source>
</evidence>
<sequence length="307" mass="33707">MIPKHSNPFAILSSTVTVSRSALRDSDDEDEPGQPDAEHAQMLARLENILKRTIEDVLPPASQVGGEHDEDAPRKKKRRKVDKQAEGAEQKLEGEEDGAAVSFRLLSGSTQPKSILLAPKIKPWIAPEGPALEDTAEEAKRRASRARSIAVDYAWIMNESTKPNVPPLGRFKAVAYLQADVSHANAPLLLLERTKPTAPKPPRVAQSNPEADVEPSPHTHDISESCCPIVEVKASSTDNGKAEKRKRRRGKPNQRPSIQPTFWRPPPGFGGKALGYAWGYAGSHPLQPGESPQYTRDTMKKAEYEEA</sequence>
<name>A0A2G8S8G1_9APHY</name>
<feature type="compositionally biased region" description="Basic and acidic residues" evidence="1">
    <location>
        <begin position="82"/>
        <end position="93"/>
    </location>
</feature>
<protein>
    <submittedName>
        <fullName evidence="2">Uncharacterized protein</fullName>
    </submittedName>
</protein>
<dbReference type="OrthoDB" id="3063716at2759"/>
<feature type="region of interest" description="Disordered" evidence="1">
    <location>
        <begin position="192"/>
        <end position="307"/>
    </location>
</feature>
<feature type="compositionally biased region" description="Basic and acidic residues" evidence="1">
    <location>
        <begin position="297"/>
        <end position="307"/>
    </location>
</feature>
<dbReference type="AlphaFoldDB" id="A0A2G8S8G1"/>
<comment type="caution">
    <text evidence="2">The sequence shown here is derived from an EMBL/GenBank/DDBJ whole genome shotgun (WGS) entry which is preliminary data.</text>
</comment>